<name>E9DIV3_COCPS</name>
<dbReference type="AlphaFoldDB" id="E9DIV3"/>
<reference evidence="2" key="1">
    <citation type="journal article" date="2010" name="Genome Res.">
        <title>Population genomic sequencing of Coccidioides fungi reveals recent hybridization and transposon control.</title>
        <authorList>
            <person name="Neafsey D.E."/>
            <person name="Barker B.M."/>
            <person name="Sharpton T.J."/>
            <person name="Stajich J.E."/>
            <person name="Park D.J."/>
            <person name="Whiston E."/>
            <person name="Hung C.-Y."/>
            <person name="McMahan C."/>
            <person name="White J."/>
            <person name="Sykes S."/>
            <person name="Heiman D."/>
            <person name="Young S."/>
            <person name="Zeng Q."/>
            <person name="Abouelleil A."/>
            <person name="Aftuck L."/>
            <person name="Bessette D."/>
            <person name="Brown A."/>
            <person name="FitzGerald M."/>
            <person name="Lui A."/>
            <person name="Macdonald J.P."/>
            <person name="Priest M."/>
            <person name="Orbach M.J."/>
            <person name="Galgiani J.N."/>
            <person name="Kirkland T.N."/>
            <person name="Cole G.T."/>
            <person name="Birren B.W."/>
            <person name="Henn M.R."/>
            <person name="Taylor J.W."/>
            <person name="Rounsley S.D."/>
        </authorList>
    </citation>
    <scope>NUCLEOTIDE SEQUENCE [LARGE SCALE GENOMIC DNA]</scope>
    <source>
        <strain evidence="2">RMSCC 757 / Silveira</strain>
    </source>
</reference>
<protein>
    <submittedName>
        <fullName evidence="1">Uncharacterized protein</fullName>
    </submittedName>
</protein>
<evidence type="ECO:0000313" key="1">
    <source>
        <dbReference type="EMBL" id="EFW13708.1"/>
    </source>
</evidence>
<keyword evidence="2" id="KW-1185">Reference proteome</keyword>
<accession>E9DIV3</accession>
<dbReference type="HOGENOM" id="CLU_2497726_0_0_1"/>
<reference evidence="2" key="2">
    <citation type="submission" date="2010-03" db="EMBL/GenBank/DDBJ databases">
        <title>The genome sequence of Coccidioides posadasii strain Silveira.</title>
        <authorList>
            <consortium name="The Broad Institute Genome Sequencing Center for Infectious Disease"/>
            <person name="Neafsey D."/>
            <person name="Orbach M."/>
            <person name="Henn M.R."/>
            <person name="Cole G.T."/>
            <person name="Galgiani J."/>
            <person name="Gardner M.J."/>
            <person name="Kirkland T.N."/>
            <person name="Taylor J.W."/>
            <person name="Young S.K."/>
            <person name="Zeng Q."/>
            <person name="Koehrsen M."/>
            <person name="Alvarado L."/>
            <person name="Berlin A."/>
            <person name="Borenstein D."/>
            <person name="Chapman S.B."/>
            <person name="Chen Z."/>
            <person name="Engels R."/>
            <person name="Freedman E."/>
            <person name="Gellesch M."/>
            <person name="Goldberg J."/>
            <person name="Griggs A."/>
            <person name="Gujja S."/>
            <person name="Heilman E."/>
            <person name="Heiman D."/>
            <person name="Howarth C."/>
            <person name="Jen D."/>
            <person name="Larson L."/>
            <person name="Mehta T."/>
            <person name="Neiman D."/>
            <person name="Park D."/>
            <person name="Pearson M."/>
            <person name="Richards J."/>
            <person name="Roberts A."/>
            <person name="Saif S."/>
            <person name="Shea T."/>
            <person name="Shenoy N."/>
            <person name="Sisk P."/>
            <person name="Stolte C."/>
            <person name="Sykes S."/>
            <person name="Walk T."/>
            <person name="White J."/>
            <person name="Yandava C."/>
            <person name="Haas B."/>
            <person name="Nusbaum C."/>
            <person name="Birren B."/>
        </authorList>
    </citation>
    <scope>NUCLEOTIDE SEQUENCE [LARGE SCALE GENOMIC DNA]</scope>
    <source>
        <strain evidence="2">RMSCC 757 / Silveira</strain>
    </source>
</reference>
<organism evidence="2">
    <name type="scientific">Coccidioides posadasii (strain RMSCC 757 / Silveira)</name>
    <name type="common">Valley fever fungus</name>
    <dbReference type="NCBI Taxonomy" id="443226"/>
    <lineage>
        <taxon>Eukaryota</taxon>
        <taxon>Fungi</taxon>
        <taxon>Dikarya</taxon>
        <taxon>Ascomycota</taxon>
        <taxon>Pezizomycotina</taxon>
        <taxon>Eurotiomycetes</taxon>
        <taxon>Eurotiomycetidae</taxon>
        <taxon>Onygenales</taxon>
        <taxon>Onygenaceae</taxon>
        <taxon>Coccidioides</taxon>
    </lineage>
</organism>
<evidence type="ECO:0000313" key="2">
    <source>
        <dbReference type="Proteomes" id="UP000002497"/>
    </source>
</evidence>
<dbReference type="VEuPathDB" id="FungiDB:CPSG_09746"/>
<dbReference type="Proteomes" id="UP000002497">
    <property type="component" value="Unassembled WGS sequence"/>
</dbReference>
<gene>
    <name evidence="1" type="ORF">CPSG_09746</name>
</gene>
<dbReference type="EMBL" id="GL636512">
    <property type="protein sequence ID" value="EFW13708.1"/>
    <property type="molecule type" value="Genomic_DNA"/>
</dbReference>
<sequence>MSAVWMDVSCEGNQWRIWKREGAGDPGRSGLAEGCLVGVIWPAVLKFLKLQRGTGTASGMFRQCDFCQQGGWTGPGIRRSVQQMGT</sequence>
<proteinExistence type="predicted"/>